<name>A0A287AFU9_PIG</name>
<dbReference type="InterPro" id="IPR018216">
    <property type="entry name" value="Cathelicidin_CS"/>
</dbReference>
<reference evidence="9" key="4">
    <citation type="submission" date="2025-09" db="UniProtKB">
        <authorList>
            <consortium name="Ensembl"/>
        </authorList>
    </citation>
    <scope>IDENTIFICATION</scope>
</reference>
<evidence type="ECO:0000256" key="4">
    <source>
        <dbReference type="ARBA" id="ARBA00022529"/>
    </source>
</evidence>
<dbReference type="ExpressionAtlas" id="A0A287AFU9">
    <property type="expression patterns" value="differential"/>
</dbReference>
<dbReference type="RefSeq" id="XP_020924182.1">
    <property type="nucleotide sequence ID" value="XM_021068523.1"/>
</dbReference>
<dbReference type="InterPro" id="IPR001894">
    <property type="entry name" value="Cathelicidin-like"/>
</dbReference>
<dbReference type="GeneID" id="396871"/>
<dbReference type="PROSITE" id="PS00946">
    <property type="entry name" value="CATHELICIDINS_1"/>
    <property type="match status" value="1"/>
</dbReference>
<dbReference type="SUPFAM" id="SSF54403">
    <property type="entry name" value="Cystatin/monellin"/>
    <property type="match status" value="1"/>
</dbReference>
<dbReference type="InterPro" id="IPR046350">
    <property type="entry name" value="Cystatin_sf"/>
</dbReference>
<dbReference type="GO" id="GO:0061844">
    <property type="term" value="P:antimicrobial humoral immune response mediated by antimicrobial peptide"/>
    <property type="evidence" value="ECO:0000318"/>
    <property type="project" value="GO_Central"/>
</dbReference>
<keyword evidence="6" id="KW-1015">Disulfide bond</keyword>
<dbReference type="GeneTree" id="ENSGT00390000000410"/>
<gene>
    <name evidence="9" type="primary">NPG4</name>
</gene>
<dbReference type="GO" id="GO:0045087">
    <property type="term" value="P:innate immune response"/>
    <property type="evidence" value="ECO:0000318"/>
    <property type="project" value="GO_Central"/>
</dbReference>
<evidence type="ECO:0000256" key="7">
    <source>
        <dbReference type="SAM" id="MobiDB-lite"/>
    </source>
</evidence>
<protein>
    <submittedName>
        <fullName evidence="9">Protegrin 4</fullName>
    </submittedName>
</protein>
<keyword evidence="10" id="KW-1185">Reference proteome</keyword>
<dbReference type="GO" id="GO:0001530">
    <property type="term" value="F:lipopolysaccharide binding"/>
    <property type="evidence" value="ECO:0000318"/>
    <property type="project" value="GO_Central"/>
</dbReference>
<dbReference type="PANTHER" id="PTHR10206:SF2">
    <property type="entry name" value="CATHELICIDIN ANTIMICROBIAL PEPTIDE"/>
    <property type="match status" value="1"/>
</dbReference>
<dbReference type="GO" id="GO:0050829">
    <property type="term" value="P:defense response to Gram-negative bacterium"/>
    <property type="evidence" value="ECO:0000318"/>
    <property type="project" value="GO_Central"/>
</dbReference>
<dbReference type="OrthoDB" id="9930485at2759"/>
<dbReference type="SMR" id="A0A287AFU9"/>
<dbReference type="Gene3D" id="3.10.450.10">
    <property type="match status" value="1"/>
</dbReference>
<evidence type="ECO:0000256" key="6">
    <source>
        <dbReference type="ARBA" id="ARBA00023157"/>
    </source>
</evidence>
<dbReference type="PANTHER" id="PTHR10206">
    <property type="entry name" value="CATHELICIDIN"/>
    <property type="match status" value="1"/>
</dbReference>
<evidence type="ECO:0000256" key="5">
    <source>
        <dbReference type="ARBA" id="ARBA00023022"/>
    </source>
</evidence>
<accession>A0A287AFU9</accession>
<dbReference type="FunFam" id="3.10.450.10:FF:000003">
    <property type="entry name" value="Cathelicidin antimicrobial peptide"/>
    <property type="match status" value="1"/>
</dbReference>
<evidence type="ECO:0000313" key="9">
    <source>
        <dbReference type="Ensembl" id="ENSSSCP00000042895.1"/>
    </source>
</evidence>
<dbReference type="AlphaFoldDB" id="A0A287AFU9"/>
<feature type="chain" id="PRO_5012628888" evidence="8">
    <location>
        <begin position="30"/>
        <end position="258"/>
    </location>
</feature>
<dbReference type="GO" id="GO:0005615">
    <property type="term" value="C:extracellular space"/>
    <property type="evidence" value="ECO:0000318"/>
    <property type="project" value="GO_Central"/>
</dbReference>
<evidence type="ECO:0000256" key="1">
    <source>
        <dbReference type="ARBA" id="ARBA00004613"/>
    </source>
</evidence>
<comment type="similarity">
    <text evidence="2">Belongs to the cathelicidin family.</text>
</comment>
<dbReference type="Pfam" id="PF00666">
    <property type="entry name" value="Cathelicidins"/>
    <property type="match status" value="1"/>
</dbReference>
<keyword evidence="8" id="KW-0732">Signal</keyword>
<dbReference type="GO" id="GO:0050830">
    <property type="term" value="P:defense response to Gram-positive bacterium"/>
    <property type="evidence" value="ECO:0000318"/>
    <property type="project" value="GO_Central"/>
</dbReference>
<organism evidence="9 10">
    <name type="scientific">Sus scrofa</name>
    <name type="common">Pig</name>
    <dbReference type="NCBI Taxonomy" id="9823"/>
    <lineage>
        <taxon>Eukaryota</taxon>
        <taxon>Metazoa</taxon>
        <taxon>Chordata</taxon>
        <taxon>Craniata</taxon>
        <taxon>Vertebrata</taxon>
        <taxon>Euteleostomi</taxon>
        <taxon>Mammalia</taxon>
        <taxon>Eutheria</taxon>
        <taxon>Laurasiatheria</taxon>
        <taxon>Artiodactyla</taxon>
        <taxon>Suina</taxon>
        <taxon>Suidae</taxon>
        <taxon>Sus</taxon>
    </lineage>
</organism>
<dbReference type="Bgee" id="ENSSSCG00000011349">
    <property type="expression patterns" value="Expressed in epididymis and 22 other cell types or tissues"/>
</dbReference>
<comment type="subcellular location">
    <subcellularLocation>
        <location evidence="1">Secreted</location>
    </subcellularLocation>
</comment>
<feature type="signal peptide" evidence="8">
    <location>
        <begin position="1"/>
        <end position="29"/>
    </location>
</feature>
<reference evidence="9" key="2">
    <citation type="journal article" date="2020" name="Gigascience">
        <title>An improved pig reference genome sequence to enable pig genetics and genomics research.</title>
        <authorList>
            <person name="Warr A."/>
            <person name="Affara N."/>
            <person name="Aken B."/>
            <person name="Beiki H."/>
            <person name="Bickhart D.M."/>
            <person name="Billis K."/>
            <person name="Chow W."/>
            <person name="Eory L."/>
            <person name="Finlayson H.A."/>
            <person name="Flicek P."/>
            <person name="Giron C.G."/>
            <person name="Griffin D.K."/>
            <person name="Hall R."/>
            <person name="Hannum G."/>
            <person name="Hourlier T."/>
            <person name="Howe K."/>
            <person name="Hume D.A."/>
            <person name="Izuogu O."/>
            <person name="Kim K."/>
            <person name="Koren S."/>
            <person name="Liu H."/>
            <person name="Manchanda N."/>
            <person name="Martin F.J."/>
            <person name="Nonneman D.J."/>
            <person name="O'Connor R.E."/>
            <person name="Phillippy A.M."/>
            <person name="Rohrer G.A."/>
            <person name="Rosen B.D."/>
            <person name="Rund L.A."/>
            <person name="Sargent C.A."/>
            <person name="Schook L.B."/>
            <person name="Schroeder S.G."/>
            <person name="Schwartz A.S."/>
            <person name="Skinner B.M."/>
            <person name="Talbot R."/>
            <person name="Tseng E."/>
            <person name="Tuggle C.K."/>
            <person name="Watson M."/>
            <person name="Smith T.P.L."/>
            <person name="Archibald A.L."/>
        </authorList>
    </citation>
    <scope>NUCLEOTIDE SEQUENCE [LARGE SCALE GENOMIC DNA]</scope>
    <source>
        <strain evidence="9">Duroc</strain>
    </source>
</reference>
<dbReference type="CTD" id="396871"/>
<reference evidence="10" key="1">
    <citation type="submission" date="2009-11" db="EMBL/GenBank/DDBJ databases">
        <authorList>
            <consortium name="Porcine genome sequencing project"/>
        </authorList>
    </citation>
    <scope>NUCLEOTIDE SEQUENCE [LARGE SCALE GENOMIC DNA]</scope>
    <source>
        <strain evidence="10">Duroc</strain>
    </source>
</reference>
<feature type="region of interest" description="Disordered" evidence="7">
    <location>
        <begin position="238"/>
        <end position="258"/>
    </location>
</feature>
<evidence type="ECO:0000256" key="2">
    <source>
        <dbReference type="ARBA" id="ARBA00005320"/>
    </source>
</evidence>
<proteinExistence type="inferred from homology"/>
<reference evidence="9" key="3">
    <citation type="submission" date="2025-08" db="UniProtKB">
        <authorList>
            <consortium name="Ensembl"/>
        </authorList>
    </citation>
    <scope>IDENTIFICATION</scope>
</reference>
<feature type="region of interest" description="Disordered" evidence="7">
    <location>
        <begin position="185"/>
        <end position="225"/>
    </location>
</feature>
<evidence type="ECO:0000256" key="3">
    <source>
        <dbReference type="ARBA" id="ARBA00022525"/>
    </source>
</evidence>
<sequence length="258" mass="29274">METQRASLCLGRWSLWLLLLALVVPSASAQALSYREAVLRAVDRLNEQSSEANLYRLLELDQPPKADEDPGTPKPVSFTVKETVCPRPTRQPPELCDFKENGRVKQCVGTVTLDQIKDPLDITCNEGVRRFPWRWPFLRRPRLRRQAFPPPNFPGPRFPPPNFPGPRFPPPNFPGPRFPPPNFPGPRFPPPNFPGPRFPPPNFPGPRFPPPNFPGPRFPPPNFPGPRFPPPIFPGPWFPPPPPFRPPPFGPPRFPGRR</sequence>
<dbReference type="Ensembl" id="ENSSSCT00000062064.3">
    <property type="protein sequence ID" value="ENSSSCP00000042895.1"/>
    <property type="gene ID" value="ENSSSCG00000052135.1"/>
</dbReference>
<dbReference type="PROSITE" id="PS00947">
    <property type="entry name" value="CATHELICIDINS_2"/>
    <property type="match status" value="1"/>
</dbReference>
<keyword evidence="3" id="KW-0964">Secreted</keyword>
<dbReference type="Proteomes" id="UP000008227">
    <property type="component" value="Chromosome 13"/>
</dbReference>
<evidence type="ECO:0000313" key="10">
    <source>
        <dbReference type="Proteomes" id="UP000008227"/>
    </source>
</evidence>
<keyword evidence="4" id="KW-0929">Antimicrobial</keyword>
<evidence type="ECO:0000256" key="8">
    <source>
        <dbReference type="SAM" id="SignalP"/>
    </source>
</evidence>
<keyword evidence="5" id="KW-0044">Antibiotic</keyword>